<dbReference type="Gramene" id="Solyc12g007150.2.1">
    <property type="protein sequence ID" value="Solyc12g007150.2.1"/>
    <property type="gene ID" value="Solyc12g007150.2"/>
</dbReference>
<dbReference type="Proteomes" id="UP000004994">
    <property type="component" value="Chromosome 12"/>
</dbReference>
<protein>
    <recommendedName>
        <fullName evidence="4">PRONE domain-containing protein</fullName>
    </recommendedName>
</protein>
<organism evidence="5">
    <name type="scientific">Solanum lycopersicum</name>
    <name type="common">Tomato</name>
    <name type="synonym">Lycopersicon esculentum</name>
    <dbReference type="NCBI Taxonomy" id="4081"/>
    <lineage>
        <taxon>Eukaryota</taxon>
        <taxon>Viridiplantae</taxon>
        <taxon>Streptophyta</taxon>
        <taxon>Embryophyta</taxon>
        <taxon>Tracheophyta</taxon>
        <taxon>Spermatophyta</taxon>
        <taxon>Magnoliopsida</taxon>
        <taxon>eudicotyledons</taxon>
        <taxon>Gunneridae</taxon>
        <taxon>Pentapetalae</taxon>
        <taxon>asterids</taxon>
        <taxon>lamiids</taxon>
        <taxon>Solanales</taxon>
        <taxon>Solanaceae</taxon>
        <taxon>Solanoideae</taxon>
        <taxon>Solaneae</taxon>
        <taxon>Solanum</taxon>
        <taxon>Solanum subgen. Lycopersicon</taxon>
    </lineage>
</organism>
<reference evidence="5" key="2">
    <citation type="submission" date="2019-01" db="UniProtKB">
        <authorList>
            <consortium name="EnsemblPlants"/>
        </authorList>
    </citation>
    <scope>IDENTIFICATION</scope>
    <source>
        <strain evidence="5">cv. Heinz 1706</strain>
    </source>
</reference>
<accession>A0A3Q7JRM9</accession>
<keyword evidence="1 2" id="KW-0344">Guanine-nucleotide releasing factor</keyword>
<reference evidence="5" key="1">
    <citation type="journal article" date="2012" name="Nature">
        <title>The tomato genome sequence provides insights into fleshy fruit evolution.</title>
        <authorList>
            <consortium name="Tomato Genome Consortium"/>
        </authorList>
    </citation>
    <scope>NUCLEOTIDE SEQUENCE [LARGE SCALE GENOMIC DNA]</scope>
    <source>
        <strain evidence="5">cv. Heinz 1706</strain>
    </source>
</reference>
<dbReference type="Pfam" id="PF03759">
    <property type="entry name" value="PRONE"/>
    <property type="match status" value="2"/>
</dbReference>
<evidence type="ECO:0000256" key="2">
    <source>
        <dbReference type="PROSITE-ProRule" id="PRU00663"/>
    </source>
</evidence>
<keyword evidence="3" id="KW-0472">Membrane</keyword>
<feature type="domain" description="PRONE" evidence="4">
    <location>
        <begin position="84"/>
        <end position="498"/>
    </location>
</feature>
<evidence type="ECO:0000256" key="3">
    <source>
        <dbReference type="SAM" id="Phobius"/>
    </source>
</evidence>
<dbReference type="PANTHER" id="PTHR33101">
    <property type="entry name" value="ROP GUANINE NUCLEOTIDE EXCHANGE FACTOR 1"/>
    <property type="match status" value="1"/>
</dbReference>
<evidence type="ECO:0000313" key="6">
    <source>
        <dbReference type="Proteomes" id="UP000004994"/>
    </source>
</evidence>
<dbReference type="Gene3D" id="1.20.58.2010">
    <property type="entry name" value="PRONE domain, subdomain 1"/>
    <property type="match status" value="3"/>
</dbReference>
<name>A0A3Q7JRM9_SOLLC</name>
<keyword evidence="3" id="KW-0812">Transmembrane</keyword>
<feature type="transmembrane region" description="Helical" evidence="3">
    <location>
        <begin position="205"/>
        <end position="231"/>
    </location>
</feature>
<evidence type="ECO:0000256" key="1">
    <source>
        <dbReference type="ARBA" id="ARBA00022658"/>
    </source>
</evidence>
<dbReference type="PROSITE" id="PS51334">
    <property type="entry name" value="PRONE"/>
    <property type="match status" value="1"/>
</dbReference>
<evidence type="ECO:0000313" key="5">
    <source>
        <dbReference type="EnsemblPlants" id="Solyc12g007150.2.1"/>
    </source>
</evidence>
<dbReference type="PANTHER" id="PTHR33101:SF76">
    <property type="entry name" value="RHO GUANINE NUCLEOTIDE EXCHANGE FACTOR 8-LIKE"/>
    <property type="match status" value="1"/>
</dbReference>
<dbReference type="InterPro" id="IPR005512">
    <property type="entry name" value="PRONE_dom"/>
</dbReference>
<dbReference type="InParanoid" id="A0A3Q7JRM9"/>
<dbReference type="GO" id="GO:0005886">
    <property type="term" value="C:plasma membrane"/>
    <property type="evidence" value="ECO:0000318"/>
    <property type="project" value="GO_Central"/>
</dbReference>
<keyword evidence="3" id="KW-1133">Transmembrane helix</keyword>
<dbReference type="InterPro" id="IPR038937">
    <property type="entry name" value="RopGEF"/>
</dbReference>
<dbReference type="FunFam" id="1.20.58.2010:FF:000001">
    <property type="entry name" value="Rop guanine nucleotide exchange factor 14"/>
    <property type="match status" value="1"/>
</dbReference>
<dbReference type="EnsemblPlants" id="Solyc12g007150.2.1">
    <property type="protein sequence ID" value="Solyc12g007150.2.1"/>
    <property type="gene ID" value="Solyc12g007150.2"/>
</dbReference>
<proteinExistence type="predicted"/>
<keyword evidence="6" id="KW-1185">Reference proteome</keyword>
<evidence type="ECO:0000259" key="4">
    <source>
        <dbReference type="PROSITE" id="PS51334"/>
    </source>
</evidence>
<dbReference type="PaxDb" id="4081-Solyc12g007150.1.1"/>
<dbReference type="STRING" id="4081.A0A3Q7JRM9"/>
<dbReference type="OMA" id="NNSIHWQ"/>
<dbReference type="AlphaFoldDB" id="A0A3Q7JRM9"/>
<sequence>MVREIYKISKSRSFNIRKIFEGRHGHTHHHVVLENNGHGKDMKFKSQLGAKSSSTLELQQLSSIFNKSVDHVTRFAKEGERSRNIHKDKQSSEMEKMKEKFAKLLLGEDMSGGGKGVSSALALSNAITNLAASVFGEQRKLEPMSEERKSRWKKEINWLLSVSDYIVEFVPSQQKSKEGTNIEVMVTQQRRDLFMNIPALKKLDAMLIVSTFIALLLCHYLISSYVALALLPSSVLDPPKAMHIWLWTKLNKERLLDTYRDCLENFKDESEFWYVSKDADESEKGVQRDDKWWLPTIKVPPEGLSDTCRKWLQYQKDCVNQVHRASMAINAQILSEMEIPENYIESLPKNGRSSLGDSIYKSITIDFFEPEQFLSTMDLSTEHKVLDLKDRIEASIVIWQRKLHLKDGKSTWGLAVSAEKRELFEERAEAILLLLKQKFPGIPQSSLDISKIEYNNDIGHSVLESYSRVLESLANTVMSRIEDVLYADSLTQDPALAIEKLNLSSADSSPQFPLSGISSPRELEAEVLSSVAQTPAAETPTLSDFIGWSEDLGDTGVKKNRSTGNLEAYFKGENDYNCIGKLASITPKKLSYIEKIGSGLRSPTSRH</sequence>
<dbReference type="GO" id="GO:0005085">
    <property type="term" value="F:guanyl-nucleotide exchange factor activity"/>
    <property type="evidence" value="ECO:0000318"/>
    <property type="project" value="GO_Central"/>
</dbReference>